<dbReference type="EMBL" id="PKMF04000492">
    <property type="protein sequence ID" value="KAK7828887.1"/>
    <property type="molecule type" value="Genomic_DNA"/>
</dbReference>
<dbReference type="AlphaFoldDB" id="A0AAW0JPG6"/>
<dbReference type="Pfam" id="PF04578">
    <property type="entry name" value="DUF594"/>
    <property type="match status" value="1"/>
</dbReference>
<evidence type="ECO:0000313" key="2">
    <source>
        <dbReference type="Proteomes" id="UP000237347"/>
    </source>
</evidence>
<proteinExistence type="predicted"/>
<dbReference type="InterPro" id="IPR007658">
    <property type="entry name" value="DUF594"/>
</dbReference>
<sequence length="126" mass="14454">MKFEHLKENSNVENDIRTLYSCRRGAVLEKYSHLGLDWSLQVEFDQSVLIWHIATDLCYHSDWRDQDAIASNGKLSNLPLQRELSCSTAETGGELLTHLWLLMAHFGLTEQFQISQGHARAKLVVK</sequence>
<accession>A0AAW0JPG6</accession>
<name>A0AAW0JPG6_QUESU</name>
<organism evidence="1 2">
    <name type="scientific">Quercus suber</name>
    <name type="common">Cork oak</name>
    <dbReference type="NCBI Taxonomy" id="58331"/>
    <lineage>
        <taxon>Eukaryota</taxon>
        <taxon>Viridiplantae</taxon>
        <taxon>Streptophyta</taxon>
        <taxon>Embryophyta</taxon>
        <taxon>Tracheophyta</taxon>
        <taxon>Spermatophyta</taxon>
        <taxon>Magnoliopsida</taxon>
        <taxon>eudicotyledons</taxon>
        <taxon>Gunneridae</taxon>
        <taxon>Pentapetalae</taxon>
        <taxon>rosids</taxon>
        <taxon>fabids</taxon>
        <taxon>Fagales</taxon>
        <taxon>Fagaceae</taxon>
        <taxon>Quercus</taxon>
    </lineage>
</organism>
<evidence type="ECO:0000313" key="1">
    <source>
        <dbReference type="EMBL" id="KAK7828887.1"/>
    </source>
</evidence>
<keyword evidence="2" id="KW-1185">Reference proteome</keyword>
<gene>
    <name evidence="1" type="ORF">CFP56_029855</name>
</gene>
<reference evidence="1 2" key="1">
    <citation type="journal article" date="2018" name="Sci. Data">
        <title>The draft genome sequence of cork oak.</title>
        <authorList>
            <person name="Ramos A.M."/>
            <person name="Usie A."/>
            <person name="Barbosa P."/>
            <person name="Barros P.M."/>
            <person name="Capote T."/>
            <person name="Chaves I."/>
            <person name="Simoes F."/>
            <person name="Abreu I."/>
            <person name="Carrasquinho I."/>
            <person name="Faro C."/>
            <person name="Guimaraes J.B."/>
            <person name="Mendonca D."/>
            <person name="Nobrega F."/>
            <person name="Rodrigues L."/>
            <person name="Saibo N.J.M."/>
            <person name="Varela M.C."/>
            <person name="Egas C."/>
            <person name="Matos J."/>
            <person name="Miguel C.M."/>
            <person name="Oliveira M.M."/>
            <person name="Ricardo C.P."/>
            <person name="Goncalves S."/>
        </authorList>
    </citation>
    <scope>NUCLEOTIDE SEQUENCE [LARGE SCALE GENOMIC DNA]</scope>
    <source>
        <strain evidence="2">cv. HL8</strain>
    </source>
</reference>
<comment type="caution">
    <text evidence="1">The sequence shown here is derived from an EMBL/GenBank/DDBJ whole genome shotgun (WGS) entry which is preliminary data.</text>
</comment>
<dbReference type="Proteomes" id="UP000237347">
    <property type="component" value="Unassembled WGS sequence"/>
</dbReference>
<protein>
    <submittedName>
        <fullName evidence="1">Uncharacterized protein</fullName>
    </submittedName>
</protein>